<dbReference type="EMBL" id="KL142376">
    <property type="protein sequence ID" value="KDR77651.1"/>
    <property type="molecule type" value="Genomic_DNA"/>
</dbReference>
<name>A0A067T3D4_GALM3</name>
<keyword evidence="2" id="KW-1185">Reference proteome</keyword>
<dbReference type="OrthoDB" id="3006414at2759"/>
<dbReference type="AlphaFoldDB" id="A0A067T3D4"/>
<dbReference type="Proteomes" id="UP000027222">
    <property type="component" value="Unassembled WGS sequence"/>
</dbReference>
<protein>
    <submittedName>
        <fullName evidence="1">Uncharacterized protein</fullName>
    </submittedName>
</protein>
<sequence>MFKSDQLFVQIPTKGRLNGGTAGRIKQILRFSVGLPRVWSVKNYHMTLEIVGELTDEAHSQIAIQTAQYNASSINVNPASLSTQEYRGQGCHPSISPQNMPPNPVIAFGASENSFYVGCGLKYYAPGVPMSLTTTIQTLPSMDMAWLSLDGEAQAWIAREKNSGRSHYSTNLPTKVVEALNGSAKYVTLGRTKEWYFVKPGAGQWIGNLHDETTKGCDGMRVTLGENFDAALNGIIFGKQFQILIGQGGNMLFMFPAGFNAWTDDEGAESNLKKLLLEYLKGNEWLLEQGSSLCQWNINYFYLIFKNKASGNLVMRWNLPEMMQTKLMELREYADTPQGKEETQLHEQAQSRLHTMRLQSNMAMARNIQMVASGGGWWR</sequence>
<dbReference type="HOGENOM" id="CLU_729666_0_0_1"/>
<evidence type="ECO:0000313" key="2">
    <source>
        <dbReference type="Proteomes" id="UP000027222"/>
    </source>
</evidence>
<accession>A0A067T3D4</accession>
<organism evidence="1 2">
    <name type="scientific">Galerina marginata (strain CBS 339.88)</name>
    <dbReference type="NCBI Taxonomy" id="685588"/>
    <lineage>
        <taxon>Eukaryota</taxon>
        <taxon>Fungi</taxon>
        <taxon>Dikarya</taxon>
        <taxon>Basidiomycota</taxon>
        <taxon>Agaricomycotina</taxon>
        <taxon>Agaricomycetes</taxon>
        <taxon>Agaricomycetidae</taxon>
        <taxon>Agaricales</taxon>
        <taxon>Agaricineae</taxon>
        <taxon>Strophariaceae</taxon>
        <taxon>Galerina</taxon>
    </lineage>
</organism>
<evidence type="ECO:0000313" key="1">
    <source>
        <dbReference type="EMBL" id="KDR77651.1"/>
    </source>
</evidence>
<gene>
    <name evidence="1" type="ORF">GALMADRAFT_1326499</name>
</gene>
<proteinExistence type="predicted"/>
<reference evidence="2" key="1">
    <citation type="journal article" date="2014" name="Proc. Natl. Acad. Sci. U.S.A.">
        <title>Extensive sampling of basidiomycete genomes demonstrates inadequacy of the white-rot/brown-rot paradigm for wood decay fungi.</title>
        <authorList>
            <person name="Riley R."/>
            <person name="Salamov A.A."/>
            <person name="Brown D.W."/>
            <person name="Nagy L.G."/>
            <person name="Floudas D."/>
            <person name="Held B.W."/>
            <person name="Levasseur A."/>
            <person name="Lombard V."/>
            <person name="Morin E."/>
            <person name="Otillar R."/>
            <person name="Lindquist E.A."/>
            <person name="Sun H."/>
            <person name="LaButti K.M."/>
            <person name="Schmutz J."/>
            <person name="Jabbour D."/>
            <person name="Luo H."/>
            <person name="Baker S.E."/>
            <person name="Pisabarro A.G."/>
            <person name="Walton J.D."/>
            <person name="Blanchette R.A."/>
            <person name="Henrissat B."/>
            <person name="Martin F."/>
            <person name="Cullen D."/>
            <person name="Hibbett D.S."/>
            <person name="Grigoriev I.V."/>
        </authorList>
    </citation>
    <scope>NUCLEOTIDE SEQUENCE [LARGE SCALE GENOMIC DNA]</scope>
    <source>
        <strain evidence="2">CBS 339.88</strain>
    </source>
</reference>